<evidence type="ECO:0000313" key="3">
    <source>
        <dbReference type="Proteomes" id="UP001486565"/>
    </source>
</evidence>
<proteinExistence type="predicted"/>
<dbReference type="EMBL" id="CP121687">
    <property type="protein sequence ID" value="WZL69608.1"/>
    <property type="molecule type" value="Genomic_DNA"/>
</dbReference>
<keyword evidence="1" id="KW-0472">Membrane</keyword>
<dbReference type="InterPro" id="IPR021359">
    <property type="entry name" value="DUF2812"/>
</dbReference>
<accession>A0ABZ2Y6R4</accession>
<organism evidence="2 3">
    <name type="scientific">Defluviitalea saccharophila</name>
    <dbReference type="NCBI Taxonomy" id="879970"/>
    <lineage>
        <taxon>Bacteria</taxon>
        <taxon>Bacillati</taxon>
        <taxon>Bacillota</taxon>
        <taxon>Clostridia</taxon>
        <taxon>Lachnospirales</taxon>
        <taxon>Defluviitaleaceae</taxon>
        <taxon>Defluviitalea</taxon>
    </lineage>
</organism>
<protein>
    <submittedName>
        <fullName evidence="2">DUF2812 domain-containing protein</fullName>
    </submittedName>
</protein>
<reference evidence="2 3" key="1">
    <citation type="submission" date="2023-03" db="EMBL/GenBank/DDBJ databases">
        <title>Novel Species.</title>
        <authorList>
            <person name="Ma S."/>
        </authorList>
    </citation>
    <scope>NUCLEOTIDE SEQUENCE [LARGE SCALE GENOMIC DNA]</scope>
    <source>
        <strain evidence="2 3">LIND6LT2</strain>
    </source>
</reference>
<evidence type="ECO:0000256" key="1">
    <source>
        <dbReference type="SAM" id="Phobius"/>
    </source>
</evidence>
<keyword evidence="1" id="KW-0812">Transmembrane</keyword>
<dbReference type="RefSeq" id="WP_341876595.1">
    <property type="nucleotide sequence ID" value="NZ_CP121687.1"/>
</dbReference>
<evidence type="ECO:0000313" key="2">
    <source>
        <dbReference type="EMBL" id="WZL69608.1"/>
    </source>
</evidence>
<feature type="transmembrane region" description="Helical" evidence="1">
    <location>
        <begin position="122"/>
        <end position="138"/>
    </location>
</feature>
<feature type="transmembrane region" description="Helical" evidence="1">
    <location>
        <begin position="144"/>
        <end position="165"/>
    </location>
</feature>
<dbReference type="Proteomes" id="UP001486565">
    <property type="component" value="Chromosome"/>
</dbReference>
<sequence length="179" mass="21424">MGETKLKIRFYTIADFKEEEIWLREEHKKGWKLTKMVPPYFYHFEKCPPEDVIYRLDFRNNKENEDYMQMVQDYGWEYLGHCVGWLYFRKSTSSITNENDGEIFSDNTSRANMISHIMKTRMLPLLIIFLSCVIPNTLKMFDSAVSAVFTVFWSLMLVLYIYLLVHCSLKLRALKKDLE</sequence>
<keyword evidence="1" id="KW-1133">Transmembrane helix</keyword>
<dbReference type="Pfam" id="PF11193">
    <property type="entry name" value="DUF2812"/>
    <property type="match status" value="1"/>
</dbReference>
<gene>
    <name evidence="2" type="ORF">QBE51_12595</name>
</gene>
<keyword evidence="3" id="KW-1185">Reference proteome</keyword>
<name>A0ABZ2Y6R4_9FIRM</name>